<dbReference type="AlphaFoldDB" id="A0A6J6F2P4"/>
<protein>
    <submittedName>
        <fullName evidence="2">Unannotated protein</fullName>
    </submittedName>
</protein>
<feature type="compositionally biased region" description="Basic and acidic residues" evidence="1">
    <location>
        <begin position="1"/>
        <end position="10"/>
    </location>
</feature>
<dbReference type="EMBL" id="CAEZTM010000109">
    <property type="protein sequence ID" value="CAB4581839.1"/>
    <property type="molecule type" value="Genomic_DNA"/>
</dbReference>
<name>A0A6J6F2P4_9ZZZZ</name>
<evidence type="ECO:0000256" key="1">
    <source>
        <dbReference type="SAM" id="MobiDB-lite"/>
    </source>
</evidence>
<accession>A0A6J6F2P4</accession>
<sequence>MIKSKPELEQKPTLNDSPCKARVSGVPAHSAEDDGVVARKFVKSLIGEHLTCGQKVRGAQVIVSSGDIHL</sequence>
<organism evidence="2">
    <name type="scientific">freshwater metagenome</name>
    <dbReference type="NCBI Taxonomy" id="449393"/>
    <lineage>
        <taxon>unclassified sequences</taxon>
        <taxon>metagenomes</taxon>
        <taxon>ecological metagenomes</taxon>
    </lineage>
</organism>
<gene>
    <name evidence="2" type="ORF">UFOPK1684_01468</name>
</gene>
<reference evidence="2" key="1">
    <citation type="submission" date="2020-05" db="EMBL/GenBank/DDBJ databases">
        <authorList>
            <person name="Chiriac C."/>
            <person name="Salcher M."/>
            <person name="Ghai R."/>
            <person name="Kavagutti S V."/>
        </authorList>
    </citation>
    <scope>NUCLEOTIDE SEQUENCE</scope>
</reference>
<feature type="region of interest" description="Disordered" evidence="1">
    <location>
        <begin position="1"/>
        <end position="28"/>
    </location>
</feature>
<proteinExistence type="predicted"/>
<evidence type="ECO:0000313" key="2">
    <source>
        <dbReference type="EMBL" id="CAB4581839.1"/>
    </source>
</evidence>